<dbReference type="AlphaFoldDB" id="K0Z5G3"/>
<organism evidence="1 2">
    <name type="scientific">Corynebacterium otitidis ATCC 51513</name>
    <dbReference type="NCBI Taxonomy" id="883169"/>
    <lineage>
        <taxon>Bacteria</taxon>
        <taxon>Bacillati</taxon>
        <taxon>Actinomycetota</taxon>
        <taxon>Actinomycetes</taxon>
        <taxon>Mycobacteriales</taxon>
        <taxon>Corynebacteriaceae</taxon>
        <taxon>Corynebacterium</taxon>
    </lineage>
</organism>
<comment type="caution">
    <text evidence="1">The sequence shown here is derived from an EMBL/GenBank/DDBJ whole genome shotgun (WGS) entry which is preliminary data.</text>
</comment>
<proteinExistence type="predicted"/>
<protein>
    <submittedName>
        <fullName evidence="1">Uncharacterized protein</fullName>
    </submittedName>
</protein>
<gene>
    <name evidence="1" type="ORF">HMPREF9719_00428</name>
</gene>
<dbReference type="HOGENOM" id="CLU_2496962_0_0_11"/>
<evidence type="ECO:0000313" key="2">
    <source>
        <dbReference type="Proteomes" id="UP000006078"/>
    </source>
</evidence>
<sequence>MPTNEMLELPREVAGLGDLYGQLAELLGGPEPTNLDGLADRLKEARARALACPGWRLDAKEARLLGRVAGDLGVALLGPGAPGQQR</sequence>
<accession>K0Z5G3</accession>
<dbReference type="OrthoDB" id="4414764at2"/>
<dbReference type="Proteomes" id="UP000006078">
    <property type="component" value="Unassembled WGS sequence"/>
</dbReference>
<name>K0Z5G3_9CORY</name>
<dbReference type="EMBL" id="AHAE01000023">
    <property type="protein sequence ID" value="EJZ82660.1"/>
    <property type="molecule type" value="Genomic_DNA"/>
</dbReference>
<dbReference type="RefSeq" id="WP_004600318.1">
    <property type="nucleotide sequence ID" value="NZ_HF541865.1"/>
</dbReference>
<reference evidence="1 2" key="1">
    <citation type="submission" date="2012-08" db="EMBL/GenBank/DDBJ databases">
        <title>The Genome Sequence of Turicella otitidis ATCC 51513.</title>
        <authorList>
            <consortium name="The Broad Institute Genome Sequencing Platform"/>
            <person name="Earl A."/>
            <person name="Ward D."/>
            <person name="Feldgarden M."/>
            <person name="Gevers D."/>
            <person name="Huys G."/>
            <person name="Walker B."/>
            <person name="Young S.K."/>
            <person name="Zeng Q."/>
            <person name="Gargeya S."/>
            <person name="Fitzgerald M."/>
            <person name="Haas B."/>
            <person name="Abouelleil A."/>
            <person name="Alvarado L."/>
            <person name="Arachchi H.M."/>
            <person name="Berlin A.M."/>
            <person name="Chapman S.B."/>
            <person name="Goldberg J."/>
            <person name="Griggs A."/>
            <person name="Gujja S."/>
            <person name="Hansen M."/>
            <person name="Howarth C."/>
            <person name="Imamovic A."/>
            <person name="Larimer J."/>
            <person name="McCowen C."/>
            <person name="Montmayeur A."/>
            <person name="Murphy C."/>
            <person name="Neiman D."/>
            <person name="Pearson M."/>
            <person name="Priest M."/>
            <person name="Roberts A."/>
            <person name="Saif S."/>
            <person name="Shea T."/>
            <person name="Sisk P."/>
            <person name="Sykes S."/>
            <person name="Wortman J."/>
            <person name="Nusbaum C."/>
            <person name="Birren B."/>
        </authorList>
    </citation>
    <scope>NUCLEOTIDE SEQUENCE [LARGE SCALE GENOMIC DNA]</scope>
    <source>
        <strain evidence="1 2">ATCC 51513</strain>
    </source>
</reference>
<evidence type="ECO:0000313" key="1">
    <source>
        <dbReference type="EMBL" id="EJZ82660.1"/>
    </source>
</evidence>
<dbReference type="STRING" id="29321.AAV33_08825"/>
<keyword evidence="2" id="KW-1185">Reference proteome</keyword>